<dbReference type="OrthoDB" id="2413408at2759"/>
<protein>
    <submittedName>
        <fullName evidence="2">8810_t:CDS:1</fullName>
    </submittedName>
</protein>
<feature type="region of interest" description="Disordered" evidence="1">
    <location>
        <begin position="202"/>
        <end position="229"/>
    </location>
</feature>
<sequence>MERPSYLSFINEHNWRASVRQQSQPNLPNFFCDIMDEYEKVINDIDELRSKFYETWGKYREEVIYSDEERRLFETTQAVTRSLANGQSPSSKEHRMIYGRTQGKKPYMVVCRIIEKGEHEESCFIEAKHFSITRNKLKHLVLTFVGYLILCMMDLEYDGIYRFFQLCEIKLAQELSEFNLVRRLIVETHFLKHHIDYYYSNRNSQNRSPGSPLRNNFSRNPVTTPQAPK</sequence>
<dbReference type="EMBL" id="CAJVPS010023231">
    <property type="protein sequence ID" value="CAG8712983.1"/>
    <property type="molecule type" value="Genomic_DNA"/>
</dbReference>
<evidence type="ECO:0000256" key="1">
    <source>
        <dbReference type="SAM" id="MobiDB-lite"/>
    </source>
</evidence>
<proteinExistence type="predicted"/>
<evidence type="ECO:0000313" key="3">
    <source>
        <dbReference type="Proteomes" id="UP000789508"/>
    </source>
</evidence>
<feature type="non-terminal residue" evidence="2">
    <location>
        <position position="1"/>
    </location>
</feature>
<dbReference type="AlphaFoldDB" id="A0A9N9N9A5"/>
<comment type="caution">
    <text evidence="2">The sequence shown here is derived from an EMBL/GenBank/DDBJ whole genome shotgun (WGS) entry which is preliminary data.</text>
</comment>
<name>A0A9N9N9A5_9GLOM</name>
<reference evidence="2" key="1">
    <citation type="submission" date="2021-06" db="EMBL/GenBank/DDBJ databases">
        <authorList>
            <person name="Kallberg Y."/>
            <person name="Tangrot J."/>
            <person name="Rosling A."/>
        </authorList>
    </citation>
    <scope>NUCLEOTIDE SEQUENCE</scope>
    <source>
        <strain evidence="2">FL130A</strain>
    </source>
</reference>
<evidence type="ECO:0000313" key="2">
    <source>
        <dbReference type="EMBL" id="CAG8712983.1"/>
    </source>
</evidence>
<organism evidence="2 3">
    <name type="scientific">Ambispora leptoticha</name>
    <dbReference type="NCBI Taxonomy" id="144679"/>
    <lineage>
        <taxon>Eukaryota</taxon>
        <taxon>Fungi</taxon>
        <taxon>Fungi incertae sedis</taxon>
        <taxon>Mucoromycota</taxon>
        <taxon>Glomeromycotina</taxon>
        <taxon>Glomeromycetes</taxon>
        <taxon>Archaeosporales</taxon>
        <taxon>Ambisporaceae</taxon>
        <taxon>Ambispora</taxon>
    </lineage>
</organism>
<gene>
    <name evidence="2" type="ORF">ALEPTO_LOCUS11971</name>
</gene>
<dbReference type="Proteomes" id="UP000789508">
    <property type="component" value="Unassembled WGS sequence"/>
</dbReference>
<keyword evidence="3" id="KW-1185">Reference proteome</keyword>
<accession>A0A9N9N9A5</accession>